<keyword evidence="1" id="KW-0808">Transferase</keyword>
<keyword evidence="2" id="KW-1185">Reference proteome</keyword>
<gene>
    <name evidence="1" type="ORF">CTI12_AA089860</name>
</gene>
<dbReference type="GO" id="GO:0003964">
    <property type="term" value="F:RNA-directed DNA polymerase activity"/>
    <property type="evidence" value="ECO:0007669"/>
    <property type="project" value="UniProtKB-KW"/>
</dbReference>
<protein>
    <submittedName>
        <fullName evidence="1">RNA-directed DNA polymerase, eukaryota, Reverse transcriptase zinc-binding domain protein</fullName>
    </submittedName>
</protein>
<keyword evidence="1" id="KW-0548">Nucleotidyltransferase</keyword>
<proteinExistence type="predicted"/>
<evidence type="ECO:0000313" key="2">
    <source>
        <dbReference type="Proteomes" id="UP000245207"/>
    </source>
</evidence>
<dbReference type="Proteomes" id="UP000245207">
    <property type="component" value="Unassembled WGS sequence"/>
</dbReference>
<sequence>MERGLRHDGSLSPYLFVIVAEALQISILEACRRGIFVGLSLVNDGANYCNCSLKVNPSKSILYGIGVELCEVIDVASSINCSHDSLPFSYLSLLVGKSMCKKEHLSQVLDSFHQDFHLRSLECYQSMVVLLSPKQFWESFENGGLGIGSIKAKNLRLLGKWRRRFHNEKEALWCKVITGVHGNEGGFNSGVGTANRKGVLENIVSDLDPGVVFTVNKLSKLLDSTILRPNVMMVNLDWNSWVPEKNNVFGGLRITAFPPSSNLKLEACQSFPAIELLEFVHLLSSLAKKNFQEVVYVTIRAIWDWHNRVLHTSSSCLHEDIFAKMQTLSLHWLSNRSRKKSLSWSN</sequence>
<reference evidence="1 2" key="1">
    <citation type="journal article" date="2018" name="Mol. Plant">
        <title>The genome of Artemisia annua provides insight into the evolution of Asteraceae family and artemisinin biosynthesis.</title>
        <authorList>
            <person name="Shen Q."/>
            <person name="Zhang L."/>
            <person name="Liao Z."/>
            <person name="Wang S."/>
            <person name="Yan T."/>
            <person name="Shi P."/>
            <person name="Liu M."/>
            <person name="Fu X."/>
            <person name="Pan Q."/>
            <person name="Wang Y."/>
            <person name="Lv Z."/>
            <person name="Lu X."/>
            <person name="Zhang F."/>
            <person name="Jiang W."/>
            <person name="Ma Y."/>
            <person name="Chen M."/>
            <person name="Hao X."/>
            <person name="Li L."/>
            <person name="Tang Y."/>
            <person name="Lv G."/>
            <person name="Zhou Y."/>
            <person name="Sun X."/>
            <person name="Brodelius P.E."/>
            <person name="Rose J.K.C."/>
            <person name="Tang K."/>
        </authorList>
    </citation>
    <scope>NUCLEOTIDE SEQUENCE [LARGE SCALE GENOMIC DNA]</scope>
    <source>
        <strain evidence="2">cv. Huhao1</strain>
        <tissue evidence="1">Leaf</tissue>
    </source>
</reference>
<accession>A0A2U1PZL8</accession>
<evidence type="ECO:0000313" key="1">
    <source>
        <dbReference type="EMBL" id="PWA91209.1"/>
    </source>
</evidence>
<name>A0A2U1PZL8_ARTAN</name>
<dbReference type="AlphaFoldDB" id="A0A2U1PZL8"/>
<comment type="caution">
    <text evidence="1">The sequence shown here is derived from an EMBL/GenBank/DDBJ whole genome shotgun (WGS) entry which is preliminary data.</text>
</comment>
<dbReference type="EMBL" id="PKPP01000563">
    <property type="protein sequence ID" value="PWA91209.1"/>
    <property type="molecule type" value="Genomic_DNA"/>
</dbReference>
<keyword evidence="1" id="KW-0695">RNA-directed DNA polymerase</keyword>
<organism evidence="1 2">
    <name type="scientific">Artemisia annua</name>
    <name type="common">Sweet wormwood</name>
    <dbReference type="NCBI Taxonomy" id="35608"/>
    <lineage>
        <taxon>Eukaryota</taxon>
        <taxon>Viridiplantae</taxon>
        <taxon>Streptophyta</taxon>
        <taxon>Embryophyta</taxon>
        <taxon>Tracheophyta</taxon>
        <taxon>Spermatophyta</taxon>
        <taxon>Magnoliopsida</taxon>
        <taxon>eudicotyledons</taxon>
        <taxon>Gunneridae</taxon>
        <taxon>Pentapetalae</taxon>
        <taxon>asterids</taxon>
        <taxon>campanulids</taxon>
        <taxon>Asterales</taxon>
        <taxon>Asteraceae</taxon>
        <taxon>Asteroideae</taxon>
        <taxon>Anthemideae</taxon>
        <taxon>Artemisiinae</taxon>
        <taxon>Artemisia</taxon>
    </lineage>
</organism>